<dbReference type="VEuPathDB" id="FungiDB:BO70DRAFT_361646"/>
<gene>
    <name evidence="1" type="ORF">BO70DRAFT_361646</name>
</gene>
<dbReference type="Proteomes" id="UP000247233">
    <property type="component" value="Unassembled WGS sequence"/>
</dbReference>
<proteinExistence type="predicted"/>
<protein>
    <submittedName>
        <fullName evidence="1">Uncharacterized protein</fullName>
    </submittedName>
</protein>
<reference evidence="1 2" key="1">
    <citation type="submission" date="2016-12" db="EMBL/GenBank/DDBJ databases">
        <title>The genomes of Aspergillus section Nigri reveals drivers in fungal speciation.</title>
        <authorList>
            <consortium name="DOE Joint Genome Institute"/>
            <person name="Vesth T.C."/>
            <person name="Nybo J."/>
            <person name="Theobald S."/>
            <person name="Brandl J."/>
            <person name="Frisvad J.C."/>
            <person name="Nielsen K.F."/>
            <person name="Lyhne E.K."/>
            <person name="Kogle M.E."/>
            <person name="Kuo A."/>
            <person name="Riley R."/>
            <person name="Clum A."/>
            <person name="Nolan M."/>
            <person name="Lipzen A."/>
            <person name="Salamov A."/>
            <person name="Henrissat B."/>
            <person name="Wiebenga A."/>
            <person name="De Vries R.P."/>
            <person name="Grigoriev I.V."/>
            <person name="Mortensen U.H."/>
            <person name="Andersen M.R."/>
            <person name="Baker S.E."/>
        </authorList>
    </citation>
    <scope>NUCLEOTIDE SEQUENCE [LARGE SCALE GENOMIC DNA]</scope>
    <source>
        <strain evidence="1 2">CBS 117.55</strain>
    </source>
</reference>
<evidence type="ECO:0000313" key="2">
    <source>
        <dbReference type="Proteomes" id="UP000247233"/>
    </source>
</evidence>
<name>A0A317WE08_9EURO</name>
<dbReference type="EMBL" id="MSFL01000010">
    <property type="protein sequence ID" value="PWY83537.1"/>
    <property type="molecule type" value="Genomic_DNA"/>
</dbReference>
<dbReference type="GeneID" id="37065329"/>
<dbReference type="RefSeq" id="XP_025399980.1">
    <property type="nucleotide sequence ID" value="XM_025543092.1"/>
</dbReference>
<evidence type="ECO:0000313" key="1">
    <source>
        <dbReference type="EMBL" id="PWY83537.1"/>
    </source>
</evidence>
<dbReference type="AlphaFoldDB" id="A0A317WE08"/>
<organism evidence="1 2">
    <name type="scientific">Aspergillus heteromorphus CBS 117.55</name>
    <dbReference type="NCBI Taxonomy" id="1448321"/>
    <lineage>
        <taxon>Eukaryota</taxon>
        <taxon>Fungi</taxon>
        <taxon>Dikarya</taxon>
        <taxon>Ascomycota</taxon>
        <taxon>Pezizomycotina</taxon>
        <taxon>Eurotiomycetes</taxon>
        <taxon>Eurotiomycetidae</taxon>
        <taxon>Eurotiales</taxon>
        <taxon>Aspergillaceae</taxon>
        <taxon>Aspergillus</taxon>
        <taxon>Aspergillus subgen. Circumdati</taxon>
    </lineage>
</organism>
<keyword evidence="2" id="KW-1185">Reference proteome</keyword>
<sequence>MGVSQGGWMDGWMDDSNFLKVSTDVSGSWWLDSARIEHPIWDQQMLDRKQVCFIHPRR</sequence>
<feature type="non-terminal residue" evidence="1">
    <location>
        <position position="1"/>
    </location>
</feature>
<accession>A0A317WE08</accession>
<comment type="caution">
    <text evidence="1">The sequence shown here is derived from an EMBL/GenBank/DDBJ whole genome shotgun (WGS) entry which is preliminary data.</text>
</comment>